<evidence type="ECO:0000256" key="2">
    <source>
        <dbReference type="ARBA" id="ARBA00009441"/>
    </source>
</evidence>
<dbReference type="GO" id="GO:0043590">
    <property type="term" value="C:bacterial nucleoid"/>
    <property type="evidence" value="ECO:0007669"/>
    <property type="project" value="TreeGrafter"/>
</dbReference>
<evidence type="ECO:0000259" key="10">
    <source>
        <dbReference type="Pfam" id="PF02463"/>
    </source>
</evidence>
<evidence type="ECO:0000313" key="12">
    <source>
        <dbReference type="Proteomes" id="UP000284868"/>
    </source>
</evidence>
<dbReference type="GO" id="GO:0006310">
    <property type="term" value="P:DNA recombination"/>
    <property type="evidence" value="ECO:0007669"/>
    <property type="project" value="InterPro"/>
</dbReference>
<dbReference type="GO" id="GO:0006281">
    <property type="term" value="P:DNA repair"/>
    <property type="evidence" value="ECO:0007669"/>
    <property type="project" value="UniProtKB-KW"/>
</dbReference>
<keyword evidence="4" id="KW-0547">Nucleotide-binding</keyword>
<dbReference type="RefSeq" id="WP_118365698.1">
    <property type="nucleotide sequence ID" value="NZ_CAJKGD010000002.1"/>
</dbReference>
<keyword evidence="5 9" id="KW-0227">DNA damage</keyword>
<evidence type="ECO:0000256" key="6">
    <source>
        <dbReference type="ARBA" id="ARBA00022840"/>
    </source>
</evidence>
<protein>
    <recommendedName>
        <fullName evidence="3 9">DNA repair protein RecN</fullName>
    </recommendedName>
    <alternativeName>
        <fullName evidence="8 9">Recombination protein N</fullName>
    </alternativeName>
</protein>
<dbReference type="PANTHER" id="PTHR11059:SF0">
    <property type="entry name" value="DNA REPAIR PROTEIN RECN"/>
    <property type="match status" value="1"/>
</dbReference>
<dbReference type="Gene3D" id="3.40.50.300">
    <property type="entry name" value="P-loop containing nucleotide triphosphate hydrolases"/>
    <property type="match status" value="2"/>
</dbReference>
<evidence type="ECO:0000256" key="1">
    <source>
        <dbReference type="ARBA" id="ARBA00003618"/>
    </source>
</evidence>
<dbReference type="GO" id="GO:0009432">
    <property type="term" value="P:SOS response"/>
    <property type="evidence" value="ECO:0007669"/>
    <property type="project" value="TreeGrafter"/>
</dbReference>
<dbReference type="CDD" id="cd03241">
    <property type="entry name" value="ABC_RecN"/>
    <property type="match status" value="2"/>
</dbReference>
<dbReference type="PIRSF" id="PIRSF003128">
    <property type="entry name" value="RecN"/>
    <property type="match status" value="1"/>
</dbReference>
<dbReference type="Proteomes" id="UP000284868">
    <property type="component" value="Unassembled WGS sequence"/>
</dbReference>
<evidence type="ECO:0000256" key="9">
    <source>
        <dbReference type="PIRNR" id="PIRNR003128"/>
    </source>
</evidence>
<dbReference type="SUPFAM" id="SSF52540">
    <property type="entry name" value="P-loop containing nucleoside triphosphate hydrolases"/>
    <property type="match status" value="1"/>
</dbReference>
<evidence type="ECO:0000256" key="3">
    <source>
        <dbReference type="ARBA" id="ARBA00021315"/>
    </source>
</evidence>
<comment type="caution">
    <text evidence="11">The sequence shown here is derived from an EMBL/GenBank/DDBJ whole genome shotgun (WGS) entry which is preliminary data.</text>
</comment>
<comment type="function">
    <text evidence="1 9">May be involved in recombinational repair of damaged DNA.</text>
</comment>
<feature type="domain" description="RecF/RecN/SMC N-terminal" evidence="10">
    <location>
        <begin position="4"/>
        <end position="506"/>
    </location>
</feature>
<evidence type="ECO:0000256" key="5">
    <source>
        <dbReference type="ARBA" id="ARBA00022763"/>
    </source>
</evidence>
<dbReference type="InterPro" id="IPR027417">
    <property type="entry name" value="P-loop_NTPase"/>
</dbReference>
<reference evidence="11 12" key="1">
    <citation type="submission" date="2018-08" db="EMBL/GenBank/DDBJ databases">
        <title>A genome reference for cultivated species of the human gut microbiota.</title>
        <authorList>
            <person name="Zou Y."/>
            <person name="Xue W."/>
            <person name="Luo G."/>
        </authorList>
    </citation>
    <scope>NUCLEOTIDE SEQUENCE [LARGE SCALE GENOMIC DNA]</scope>
    <source>
        <strain evidence="11 12">AF35-6BH</strain>
    </source>
</reference>
<sequence>MILEMYVKDFVLIDEIRISFDEAMSAFTGETGAGKSLLMDAIGILKGDRIQTSLIREGSEKAIIEGVFRVREKSRCYQLLLEAGYDLEDTTFIASREFTRAGKSVARINQRMVNVGFLKEVVSGVVDIHSQHDTQYLLNQRYHLQLLDAFANCAQQKKETAAAFKEYRMLADELESALHNDYNEEDLELLTYQLNEIDQAQLSENELEQIDEEVKRMQAHEKITSRVHSALSLLEDEQHGTASIYEAYRELDSLSEDRFFQDQAQRLLDLYYNLDECIGDIREHYETLSFDEERFHELQERSFLIHKILRKYGGNFQAVMRKREGLEQKIDRILHRNDFLKKHEVLCEKAHRQYMQKAKTLHDIRVAKAKDLEAQILAQLHDLQLENAKFHVQIDEFEGNRDGIDRIAFYISMNPGEALKPLSQTASGGELSRFMLGLKTVFSELQGIETIVFDEIDTGVSGAVAFAVGKKMQELGKHIQVFCVTHLASVAACANHHYMVEKHQAAASTSTTIRLLSEQERFEALALISNNSLSSSALEAAKELYNAAQQNR</sequence>
<dbReference type="Pfam" id="PF02463">
    <property type="entry name" value="SMC_N"/>
    <property type="match status" value="1"/>
</dbReference>
<keyword evidence="6" id="KW-0067">ATP-binding</keyword>
<evidence type="ECO:0000256" key="4">
    <source>
        <dbReference type="ARBA" id="ARBA00022741"/>
    </source>
</evidence>
<proteinExistence type="inferred from homology"/>
<dbReference type="PANTHER" id="PTHR11059">
    <property type="entry name" value="DNA REPAIR PROTEIN RECN"/>
    <property type="match status" value="1"/>
</dbReference>
<dbReference type="InterPro" id="IPR003395">
    <property type="entry name" value="RecF/RecN/SMC_N"/>
</dbReference>
<dbReference type="AlphaFoldDB" id="A0A415P9P5"/>
<evidence type="ECO:0000313" key="11">
    <source>
        <dbReference type="EMBL" id="RHM09481.1"/>
    </source>
</evidence>
<name>A0A415P9P5_9FIRM</name>
<dbReference type="NCBIfam" id="TIGR00634">
    <property type="entry name" value="recN"/>
    <property type="match status" value="1"/>
</dbReference>
<dbReference type="InterPro" id="IPR004604">
    <property type="entry name" value="DNA_recomb/repair_RecN"/>
</dbReference>
<organism evidence="11 12">
    <name type="scientific">Amedibacillus dolichus</name>
    <dbReference type="NCBI Taxonomy" id="31971"/>
    <lineage>
        <taxon>Bacteria</taxon>
        <taxon>Bacillati</taxon>
        <taxon>Bacillota</taxon>
        <taxon>Erysipelotrichia</taxon>
        <taxon>Erysipelotrichales</taxon>
        <taxon>Erysipelotrichaceae</taxon>
        <taxon>Amedibacillus</taxon>
    </lineage>
</organism>
<comment type="similarity">
    <text evidence="2 9">Belongs to the RecN family.</text>
</comment>
<accession>A0A415P9P5</accession>
<dbReference type="GO" id="GO:0005524">
    <property type="term" value="F:ATP binding"/>
    <property type="evidence" value="ECO:0007669"/>
    <property type="project" value="UniProtKB-KW"/>
</dbReference>
<keyword evidence="7 9" id="KW-0234">DNA repair</keyword>
<keyword evidence="12" id="KW-1185">Reference proteome</keyword>
<dbReference type="OrthoDB" id="9806954at2"/>
<gene>
    <name evidence="11" type="primary">recN</name>
    <name evidence="11" type="ORF">DWZ83_07255</name>
</gene>
<evidence type="ECO:0000256" key="7">
    <source>
        <dbReference type="ARBA" id="ARBA00023204"/>
    </source>
</evidence>
<evidence type="ECO:0000256" key="8">
    <source>
        <dbReference type="ARBA" id="ARBA00033408"/>
    </source>
</evidence>
<dbReference type="EMBL" id="QRPK01000037">
    <property type="protein sequence ID" value="RHM09481.1"/>
    <property type="molecule type" value="Genomic_DNA"/>
</dbReference>